<evidence type="ECO:0000256" key="2">
    <source>
        <dbReference type="ARBA" id="ARBA00023082"/>
    </source>
</evidence>
<evidence type="ECO:0000256" key="1">
    <source>
        <dbReference type="ARBA" id="ARBA00023015"/>
    </source>
</evidence>
<keyword evidence="9" id="KW-1185">Reference proteome</keyword>
<evidence type="ECO:0000259" key="7">
    <source>
        <dbReference type="Pfam" id="PF04545"/>
    </source>
</evidence>
<keyword evidence="1" id="KW-0805">Transcription regulation</keyword>
<organism evidence="8 9">
    <name type="scientific">Pontiella agarivorans</name>
    <dbReference type="NCBI Taxonomy" id="3038953"/>
    <lineage>
        <taxon>Bacteria</taxon>
        <taxon>Pseudomonadati</taxon>
        <taxon>Kiritimatiellota</taxon>
        <taxon>Kiritimatiellia</taxon>
        <taxon>Kiritimatiellales</taxon>
        <taxon>Pontiellaceae</taxon>
        <taxon>Pontiella</taxon>
    </lineage>
</organism>
<dbReference type="InterPro" id="IPR014284">
    <property type="entry name" value="RNA_pol_sigma-70_dom"/>
</dbReference>
<comment type="caution">
    <text evidence="8">The sequence shown here is derived from an EMBL/GenBank/DDBJ whole genome shotgun (WGS) entry which is preliminary data.</text>
</comment>
<dbReference type="Pfam" id="PF04545">
    <property type="entry name" value="Sigma70_r4"/>
    <property type="match status" value="1"/>
</dbReference>
<dbReference type="InterPro" id="IPR012845">
    <property type="entry name" value="RNA_pol_sigma_FliA_WhiG"/>
</dbReference>
<dbReference type="InterPro" id="IPR007624">
    <property type="entry name" value="RNA_pol_sigma70_r3"/>
</dbReference>
<feature type="domain" description="RNA polymerase sigma-70 region 3" evidence="5">
    <location>
        <begin position="118"/>
        <end position="186"/>
    </location>
</feature>
<dbReference type="InterPro" id="IPR007630">
    <property type="entry name" value="RNA_pol_sigma70_r4"/>
</dbReference>
<dbReference type="EMBL" id="JARVCO010000002">
    <property type="protein sequence ID" value="MDZ8117272.1"/>
    <property type="molecule type" value="Genomic_DNA"/>
</dbReference>
<evidence type="ECO:0000259" key="6">
    <source>
        <dbReference type="Pfam" id="PF04542"/>
    </source>
</evidence>
<protein>
    <submittedName>
        <fullName evidence="8">FliA/WhiG family RNA polymerase sigma factor</fullName>
    </submittedName>
</protein>
<feature type="domain" description="RNA polymerase sigma-70 region 4" evidence="7">
    <location>
        <begin position="202"/>
        <end position="248"/>
    </location>
</feature>
<accession>A0ABU5MT09</accession>
<dbReference type="InterPro" id="IPR013325">
    <property type="entry name" value="RNA_pol_sigma_r2"/>
</dbReference>
<feature type="domain" description="RNA polymerase sigma-70 region 2" evidence="6">
    <location>
        <begin position="35"/>
        <end position="104"/>
    </location>
</feature>
<gene>
    <name evidence="8" type="ORF">P9H32_01425</name>
</gene>
<dbReference type="Pfam" id="PF04542">
    <property type="entry name" value="Sigma70_r2"/>
    <property type="match status" value="1"/>
</dbReference>
<keyword evidence="3" id="KW-0238">DNA-binding</keyword>
<dbReference type="PANTHER" id="PTHR30385">
    <property type="entry name" value="SIGMA FACTOR F FLAGELLAR"/>
    <property type="match status" value="1"/>
</dbReference>
<dbReference type="SUPFAM" id="SSF88659">
    <property type="entry name" value="Sigma3 and sigma4 domains of RNA polymerase sigma factors"/>
    <property type="match status" value="2"/>
</dbReference>
<dbReference type="Proteomes" id="UP001290861">
    <property type="component" value="Unassembled WGS sequence"/>
</dbReference>
<dbReference type="InterPro" id="IPR000943">
    <property type="entry name" value="RNA_pol_sigma70"/>
</dbReference>
<evidence type="ECO:0000313" key="9">
    <source>
        <dbReference type="Proteomes" id="UP001290861"/>
    </source>
</evidence>
<dbReference type="Gene3D" id="1.10.1740.10">
    <property type="match status" value="1"/>
</dbReference>
<dbReference type="NCBIfam" id="TIGR02937">
    <property type="entry name" value="sigma70-ECF"/>
    <property type="match status" value="1"/>
</dbReference>
<dbReference type="InterPro" id="IPR007627">
    <property type="entry name" value="RNA_pol_sigma70_r2"/>
</dbReference>
<sequence length="261" mass="29348">MIAGAPVKPPVVIKQSHEALWDAFQNNGAEVIDALIEAYMPLAHRALERISMRLPSHIAVDDLLQAALVGLYKAVLDFDSTRGVPFEGYAYPRIRGAILDELRSCDSLSRSKRKRVDQVEQVISEWMKEYGEMPAEEEIAAELGMSIAEFNQLMDEAKPLCSLDAGGVDMKPLHETLADPNGASEEGAHRHDLQRLLRIGFSKLDQREQKILYLYYFEELRLSEIAILFDLTEARISQIHALSVVRLRAVLLDQFPSEFAA</sequence>
<reference evidence="8 9" key="1">
    <citation type="journal article" date="2024" name="Appl. Environ. Microbiol.">
        <title>Pontiella agarivorans sp. nov., a novel marine anaerobic bacterium capable of degrading macroalgal polysaccharides and fixing nitrogen.</title>
        <authorList>
            <person name="Liu N."/>
            <person name="Kivenson V."/>
            <person name="Peng X."/>
            <person name="Cui Z."/>
            <person name="Lankiewicz T.S."/>
            <person name="Gosselin K.M."/>
            <person name="English C.J."/>
            <person name="Blair E.M."/>
            <person name="O'Malley M.A."/>
            <person name="Valentine D.L."/>
        </authorList>
    </citation>
    <scope>NUCLEOTIDE SEQUENCE [LARGE SCALE GENOMIC DNA]</scope>
    <source>
        <strain evidence="8 9">NLcol2</strain>
    </source>
</reference>
<evidence type="ECO:0000256" key="4">
    <source>
        <dbReference type="ARBA" id="ARBA00023163"/>
    </source>
</evidence>
<dbReference type="PANTHER" id="PTHR30385:SF7">
    <property type="entry name" value="RNA POLYMERASE SIGMA FACTOR FLIA"/>
    <property type="match status" value="1"/>
</dbReference>
<keyword evidence="4" id="KW-0804">Transcription</keyword>
<keyword evidence="2" id="KW-0731">Sigma factor</keyword>
<dbReference type="CDD" id="cd06171">
    <property type="entry name" value="Sigma70_r4"/>
    <property type="match status" value="1"/>
</dbReference>
<evidence type="ECO:0000313" key="8">
    <source>
        <dbReference type="EMBL" id="MDZ8117272.1"/>
    </source>
</evidence>
<dbReference type="NCBIfam" id="TIGR02479">
    <property type="entry name" value="FliA_WhiG"/>
    <property type="match status" value="1"/>
</dbReference>
<evidence type="ECO:0000256" key="3">
    <source>
        <dbReference type="ARBA" id="ARBA00023125"/>
    </source>
</evidence>
<proteinExistence type="predicted"/>
<dbReference type="SUPFAM" id="SSF88946">
    <property type="entry name" value="Sigma2 domain of RNA polymerase sigma factors"/>
    <property type="match status" value="1"/>
</dbReference>
<name>A0ABU5MT09_9BACT</name>
<dbReference type="RefSeq" id="WP_322607074.1">
    <property type="nucleotide sequence ID" value="NZ_JARVCO010000002.1"/>
</dbReference>
<dbReference type="InterPro" id="IPR013324">
    <property type="entry name" value="RNA_pol_sigma_r3/r4-like"/>
</dbReference>
<evidence type="ECO:0000259" key="5">
    <source>
        <dbReference type="Pfam" id="PF04539"/>
    </source>
</evidence>
<dbReference type="Pfam" id="PF04539">
    <property type="entry name" value="Sigma70_r3"/>
    <property type="match status" value="1"/>
</dbReference>
<dbReference type="Gene3D" id="1.20.140.160">
    <property type="match status" value="1"/>
</dbReference>
<dbReference type="PRINTS" id="PR00046">
    <property type="entry name" value="SIGMA70FCT"/>
</dbReference>